<sequence>MNSDHQLAIACRIVFNRLSILNKVVISLCYKAQQLKN</sequence>
<accession>A0A5P8W9L0</accession>
<dbReference type="AlphaFoldDB" id="A0A5P8W9L0"/>
<protein>
    <submittedName>
        <fullName evidence="1">Uncharacterized protein</fullName>
    </submittedName>
</protein>
<dbReference type="KEGG" id="nsh:GXM_06939"/>
<gene>
    <name evidence="1" type="ORF">GXM_06939</name>
</gene>
<organism evidence="1 2">
    <name type="scientific">Nostoc sphaeroides CCNUC1</name>
    <dbReference type="NCBI Taxonomy" id="2653204"/>
    <lineage>
        <taxon>Bacteria</taxon>
        <taxon>Bacillati</taxon>
        <taxon>Cyanobacteriota</taxon>
        <taxon>Cyanophyceae</taxon>
        <taxon>Nostocales</taxon>
        <taxon>Nostocaceae</taxon>
        <taxon>Nostoc</taxon>
    </lineage>
</organism>
<dbReference type="Proteomes" id="UP000326678">
    <property type="component" value="Chromosome Gxm1"/>
</dbReference>
<keyword evidence="2" id="KW-1185">Reference proteome</keyword>
<dbReference type="EMBL" id="CP045226">
    <property type="protein sequence ID" value="QFS49445.1"/>
    <property type="molecule type" value="Genomic_DNA"/>
</dbReference>
<reference evidence="1 2" key="1">
    <citation type="submission" date="2019-10" db="EMBL/GenBank/DDBJ databases">
        <title>Genomic and transcriptomic insights into the perfect genentic adaptation of a filamentous nitrogen-fixing cyanobacterium to rice fields.</title>
        <authorList>
            <person name="Chen Z."/>
        </authorList>
    </citation>
    <scope>NUCLEOTIDE SEQUENCE [LARGE SCALE GENOMIC DNA]</scope>
    <source>
        <strain evidence="1">CCNUC1</strain>
    </source>
</reference>
<evidence type="ECO:0000313" key="2">
    <source>
        <dbReference type="Proteomes" id="UP000326678"/>
    </source>
</evidence>
<name>A0A5P8W9L0_9NOSO</name>
<evidence type="ECO:0000313" key="1">
    <source>
        <dbReference type="EMBL" id="QFS49445.1"/>
    </source>
</evidence>
<proteinExistence type="predicted"/>